<dbReference type="Pfam" id="PF14559">
    <property type="entry name" value="TPR_19"/>
    <property type="match status" value="1"/>
</dbReference>
<dbReference type="InterPro" id="IPR011990">
    <property type="entry name" value="TPR-like_helical_dom_sf"/>
</dbReference>
<feature type="repeat" description="TPR" evidence="3">
    <location>
        <begin position="170"/>
        <end position="203"/>
    </location>
</feature>
<dbReference type="PANTHER" id="PTHR44858:SF1">
    <property type="entry name" value="UDP-N-ACETYLGLUCOSAMINE--PEPTIDE N-ACETYLGLUCOSAMINYLTRANSFERASE SPINDLY-RELATED"/>
    <property type="match status" value="1"/>
</dbReference>
<dbReference type="InterPro" id="IPR019734">
    <property type="entry name" value="TPR_rpt"/>
</dbReference>
<evidence type="ECO:0000256" key="2">
    <source>
        <dbReference type="ARBA" id="ARBA00022803"/>
    </source>
</evidence>
<proteinExistence type="predicted"/>
<dbReference type="Gene3D" id="1.25.40.10">
    <property type="entry name" value="Tetratricopeptide repeat domain"/>
    <property type="match status" value="2"/>
</dbReference>
<accession>A0A978V467</accession>
<dbReference type="PROSITE" id="PS50005">
    <property type="entry name" value="TPR"/>
    <property type="match status" value="1"/>
</dbReference>
<dbReference type="SUPFAM" id="SSF48452">
    <property type="entry name" value="TPR-like"/>
    <property type="match status" value="1"/>
</dbReference>
<evidence type="ECO:0000256" key="3">
    <source>
        <dbReference type="PROSITE-ProRule" id="PRU00339"/>
    </source>
</evidence>
<evidence type="ECO:0000313" key="4">
    <source>
        <dbReference type="EMBL" id="KAH7522150.1"/>
    </source>
</evidence>
<evidence type="ECO:0000256" key="1">
    <source>
        <dbReference type="ARBA" id="ARBA00022737"/>
    </source>
</evidence>
<keyword evidence="2 3" id="KW-0802">TPR repeat</keyword>
<evidence type="ECO:0000313" key="5">
    <source>
        <dbReference type="Proteomes" id="UP000813462"/>
    </source>
</evidence>
<dbReference type="Proteomes" id="UP000813462">
    <property type="component" value="Unassembled WGS sequence"/>
</dbReference>
<organism evidence="4 5">
    <name type="scientific">Ziziphus jujuba var. spinosa</name>
    <dbReference type="NCBI Taxonomy" id="714518"/>
    <lineage>
        <taxon>Eukaryota</taxon>
        <taxon>Viridiplantae</taxon>
        <taxon>Streptophyta</taxon>
        <taxon>Embryophyta</taxon>
        <taxon>Tracheophyta</taxon>
        <taxon>Spermatophyta</taxon>
        <taxon>Magnoliopsida</taxon>
        <taxon>eudicotyledons</taxon>
        <taxon>Gunneridae</taxon>
        <taxon>Pentapetalae</taxon>
        <taxon>rosids</taxon>
        <taxon>fabids</taxon>
        <taxon>Rosales</taxon>
        <taxon>Rhamnaceae</taxon>
        <taxon>Paliureae</taxon>
        <taxon>Ziziphus</taxon>
    </lineage>
</organism>
<comment type="caution">
    <text evidence="4">The sequence shown here is derived from an EMBL/GenBank/DDBJ whole genome shotgun (WGS) entry which is preliminary data.</text>
</comment>
<dbReference type="SMART" id="SM00028">
    <property type="entry name" value="TPR"/>
    <property type="match status" value="2"/>
</dbReference>
<name>A0A978V467_ZIZJJ</name>
<dbReference type="Pfam" id="PF13432">
    <property type="entry name" value="TPR_16"/>
    <property type="match status" value="1"/>
</dbReference>
<reference evidence="4" key="1">
    <citation type="journal article" date="2021" name="Front. Plant Sci.">
        <title>Chromosome-Scale Genome Assembly for Chinese Sour Jujube and Insights Into Its Genome Evolution and Domestication Signature.</title>
        <authorList>
            <person name="Shen L.-Y."/>
            <person name="Luo H."/>
            <person name="Wang X.-L."/>
            <person name="Wang X.-M."/>
            <person name="Qiu X.-J."/>
            <person name="Liu H."/>
            <person name="Zhou S.-S."/>
            <person name="Jia K.-H."/>
            <person name="Nie S."/>
            <person name="Bao Y.-T."/>
            <person name="Zhang R.-G."/>
            <person name="Yun Q.-Z."/>
            <person name="Chai Y.-H."/>
            <person name="Lu J.-Y."/>
            <person name="Li Y."/>
            <person name="Zhao S.-W."/>
            <person name="Mao J.-F."/>
            <person name="Jia S.-G."/>
            <person name="Mao Y.-M."/>
        </authorList>
    </citation>
    <scope>NUCLEOTIDE SEQUENCE</scope>
    <source>
        <strain evidence="4">AT0</strain>
        <tissue evidence="4">Leaf</tissue>
    </source>
</reference>
<dbReference type="AlphaFoldDB" id="A0A978V467"/>
<sequence length="215" mass="23556">MSMVSDIFLQIVLGLLTIILFSSVHGIPQKLLAKLRNRDRPHFQSKRHFVVGAQLLARSRSAKSRSASTRLAKEAEAEAEKAIALDPKDAAAHILKALALDLQGFNTSALDSLDVALSPLAIKSLEDEERGDALCKRAELKMAVNQRGGGRVDSALDDLTQALELIPKKGNAFYLLGKCYEEKKMKEEALKAYEDALAAEPRFTVAREALDRLSS</sequence>
<protein>
    <submittedName>
        <fullName evidence="4">Uncharacterized protein</fullName>
    </submittedName>
</protein>
<keyword evidence="1" id="KW-0677">Repeat</keyword>
<dbReference type="EMBL" id="JAEACU010000007">
    <property type="protein sequence ID" value="KAH7522150.1"/>
    <property type="molecule type" value="Genomic_DNA"/>
</dbReference>
<dbReference type="PANTHER" id="PTHR44858">
    <property type="entry name" value="TETRATRICOPEPTIDE REPEAT PROTEIN 6"/>
    <property type="match status" value="1"/>
</dbReference>
<gene>
    <name evidence="4" type="ORF">FEM48_Zijuj07G0107800</name>
</gene>
<dbReference type="InterPro" id="IPR050498">
    <property type="entry name" value="Ycf3"/>
</dbReference>